<dbReference type="EMBL" id="GBXM01012068">
    <property type="protein sequence ID" value="JAH96509.1"/>
    <property type="molecule type" value="Transcribed_RNA"/>
</dbReference>
<reference evidence="1" key="1">
    <citation type="submission" date="2014-11" db="EMBL/GenBank/DDBJ databases">
        <authorList>
            <person name="Amaro Gonzalez C."/>
        </authorList>
    </citation>
    <scope>NUCLEOTIDE SEQUENCE</scope>
</reference>
<proteinExistence type="predicted"/>
<dbReference type="AlphaFoldDB" id="A0A0E9X1Q3"/>
<evidence type="ECO:0000313" key="1">
    <source>
        <dbReference type="EMBL" id="JAH96509.1"/>
    </source>
</evidence>
<protein>
    <submittedName>
        <fullName evidence="1">Uncharacterized protein</fullName>
    </submittedName>
</protein>
<sequence length="68" mass="7325">MLKPVYVYSSVNTGLSSKLLNFGASLERKLCCPSVYSGTGEMDNQQIHMKKLAQCGIGGGRRGVLSLM</sequence>
<accession>A0A0E9X1Q3</accession>
<organism evidence="1">
    <name type="scientific">Anguilla anguilla</name>
    <name type="common">European freshwater eel</name>
    <name type="synonym">Muraena anguilla</name>
    <dbReference type="NCBI Taxonomy" id="7936"/>
    <lineage>
        <taxon>Eukaryota</taxon>
        <taxon>Metazoa</taxon>
        <taxon>Chordata</taxon>
        <taxon>Craniata</taxon>
        <taxon>Vertebrata</taxon>
        <taxon>Euteleostomi</taxon>
        <taxon>Actinopterygii</taxon>
        <taxon>Neopterygii</taxon>
        <taxon>Teleostei</taxon>
        <taxon>Anguilliformes</taxon>
        <taxon>Anguillidae</taxon>
        <taxon>Anguilla</taxon>
    </lineage>
</organism>
<name>A0A0E9X1Q3_ANGAN</name>
<reference evidence="1" key="2">
    <citation type="journal article" date="2015" name="Fish Shellfish Immunol.">
        <title>Early steps in the European eel (Anguilla anguilla)-Vibrio vulnificus interaction in the gills: Role of the RtxA13 toxin.</title>
        <authorList>
            <person name="Callol A."/>
            <person name="Pajuelo D."/>
            <person name="Ebbesson L."/>
            <person name="Teles M."/>
            <person name="MacKenzie S."/>
            <person name="Amaro C."/>
        </authorList>
    </citation>
    <scope>NUCLEOTIDE SEQUENCE</scope>
</reference>